<organism evidence="1 2">
    <name type="scientific">Helianthus annuus</name>
    <name type="common">Common sunflower</name>
    <dbReference type="NCBI Taxonomy" id="4232"/>
    <lineage>
        <taxon>Eukaryota</taxon>
        <taxon>Viridiplantae</taxon>
        <taxon>Streptophyta</taxon>
        <taxon>Embryophyta</taxon>
        <taxon>Tracheophyta</taxon>
        <taxon>Spermatophyta</taxon>
        <taxon>Magnoliopsida</taxon>
        <taxon>eudicotyledons</taxon>
        <taxon>Gunneridae</taxon>
        <taxon>Pentapetalae</taxon>
        <taxon>asterids</taxon>
        <taxon>campanulids</taxon>
        <taxon>Asterales</taxon>
        <taxon>Asteraceae</taxon>
        <taxon>Asteroideae</taxon>
        <taxon>Heliantheae alliance</taxon>
        <taxon>Heliantheae</taxon>
        <taxon>Helianthus</taxon>
    </lineage>
</organism>
<dbReference type="EMBL" id="MNCJ02000319">
    <property type="protein sequence ID" value="KAF5812106.1"/>
    <property type="molecule type" value="Genomic_DNA"/>
</dbReference>
<name>A0A9K3NTJ6_HELAN</name>
<gene>
    <name evidence="1" type="ORF">HanXRQr2_Chr04g0188901</name>
</gene>
<proteinExistence type="predicted"/>
<reference evidence="1" key="2">
    <citation type="submission" date="2020-06" db="EMBL/GenBank/DDBJ databases">
        <title>Helianthus annuus Genome sequencing and assembly Release 2.</title>
        <authorList>
            <person name="Gouzy J."/>
            <person name="Langlade N."/>
            <person name="Munos S."/>
        </authorList>
    </citation>
    <scope>NUCLEOTIDE SEQUENCE</scope>
    <source>
        <tissue evidence="1">Leaves</tissue>
    </source>
</reference>
<keyword evidence="2" id="KW-1185">Reference proteome</keyword>
<dbReference type="Proteomes" id="UP000215914">
    <property type="component" value="Unassembled WGS sequence"/>
</dbReference>
<dbReference type="Gramene" id="mRNA:HanXRQr2_Chr04g0188901">
    <property type="protein sequence ID" value="mRNA:HanXRQr2_Chr04g0188901"/>
    <property type="gene ID" value="HanXRQr2_Chr04g0188901"/>
</dbReference>
<sequence length="191" mass="21006">MPVLLLDGQELYHRTFPANARVMGVRPWCKDEELWYEQIRNNFMYPLADAFAGPPIANEGAHILNPRPRRAITLAGEEVILLSSRESISSSEPGLKNLSYAFASSLHDLGVDLDGQKSKRPSKKKKLTVVEGARPIKLEASTAASDAASRKGMARPQQRSLDDFVIVADSMEELYSIGGKFKTSESASARS</sequence>
<accession>A0A9K3NTJ6</accession>
<evidence type="ECO:0000313" key="2">
    <source>
        <dbReference type="Proteomes" id="UP000215914"/>
    </source>
</evidence>
<dbReference type="AlphaFoldDB" id="A0A9K3NTJ6"/>
<protein>
    <submittedName>
        <fullName evidence="1">Uncharacterized protein</fullName>
    </submittedName>
</protein>
<comment type="caution">
    <text evidence="1">The sequence shown here is derived from an EMBL/GenBank/DDBJ whole genome shotgun (WGS) entry which is preliminary data.</text>
</comment>
<evidence type="ECO:0000313" key="1">
    <source>
        <dbReference type="EMBL" id="KAF5812106.1"/>
    </source>
</evidence>
<reference evidence="1" key="1">
    <citation type="journal article" date="2017" name="Nature">
        <title>The sunflower genome provides insights into oil metabolism, flowering and Asterid evolution.</title>
        <authorList>
            <person name="Badouin H."/>
            <person name="Gouzy J."/>
            <person name="Grassa C.J."/>
            <person name="Murat F."/>
            <person name="Staton S.E."/>
            <person name="Cottret L."/>
            <person name="Lelandais-Briere C."/>
            <person name="Owens G.L."/>
            <person name="Carrere S."/>
            <person name="Mayjonade B."/>
            <person name="Legrand L."/>
            <person name="Gill N."/>
            <person name="Kane N.C."/>
            <person name="Bowers J.E."/>
            <person name="Hubner S."/>
            <person name="Bellec A."/>
            <person name="Berard A."/>
            <person name="Berges H."/>
            <person name="Blanchet N."/>
            <person name="Boniface M.C."/>
            <person name="Brunel D."/>
            <person name="Catrice O."/>
            <person name="Chaidir N."/>
            <person name="Claudel C."/>
            <person name="Donnadieu C."/>
            <person name="Faraut T."/>
            <person name="Fievet G."/>
            <person name="Helmstetter N."/>
            <person name="King M."/>
            <person name="Knapp S.J."/>
            <person name="Lai Z."/>
            <person name="Le Paslier M.C."/>
            <person name="Lippi Y."/>
            <person name="Lorenzon L."/>
            <person name="Mandel J.R."/>
            <person name="Marage G."/>
            <person name="Marchand G."/>
            <person name="Marquand E."/>
            <person name="Bret-Mestries E."/>
            <person name="Morien E."/>
            <person name="Nambeesan S."/>
            <person name="Nguyen T."/>
            <person name="Pegot-Espagnet P."/>
            <person name="Pouilly N."/>
            <person name="Raftis F."/>
            <person name="Sallet E."/>
            <person name="Schiex T."/>
            <person name="Thomas J."/>
            <person name="Vandecasteele C."/>
            <person name="Vares D."/>
            <person name="Vear F."/>
            <person name="Vautrin S."/>
            <person name="Crespi M."/>
            <person name="Mangin B."/>
            <person name="Burke J.M."/>
            <person name="Salse J."/>
            <person name="Munos S."/>
            <person name="Vincourt P."/>
            <person name="Rieseberg L.H."/>
            <person name="Langlade N.B."/>
        </authorList>
    </citation>
    <scope>NUCLEOTIDE SEQUENCE</scope>
    <source>
        <tissue evidence="1">Leaves</tissue>
    </source>
</reference>